<evidence type="ECO:0000313" key="3">
    <source>
        <dbReference type="Proteomes" id="UP000092154"/>
    </source>
</evidence>
<gene>
    <name evidence="2" type="ORF">K503DRAFT_768560</name>
</gene>
<name>A0A1B7N6H3_9AGAM</name>
<feature type="region of interest" description="Disordered" evidence="1">
    <location>
        <begin position="190"/>
        <end position="214"/>
    </location>
</feature>
<accession>A0A1B7N6H3</accession>
<reference evidence="2 3" key="1">
    <citation type="submission" date="2016-06" db="EMBL/GenBank/DDBJ databases">
        <title>Comparative genomics of the ectomycorrhizal sister species Rhizopogon vinicolor and Rhizopogon vesiculosus (Basidiomycota: Boletales) reveals a divergence of the mating type B locus.</title>
        <authorList>
            <consortium name="DOE Joint Genome Institute"/>
            <person name="Mujic A.B."/>
            <person name="Kuo A."/>
            <person name="Tritt A."/>
            <person name="Lipzen A."/>
            <person name="Chen C."/>
            <person name="Johnson J."/>
            <person name="Sharma A."/>
            <person name="Barry K."/>
            <person name="Grigoriev I.V."/>
            <person name="Spatafora J.W."/>
        </authorList>
    </citation>
    <scope>NUCLEOTIDE SEQUENCE [LARGE SCALE GENOMIC DNA]</scope>
    <source>
        <strain evidence="2 3">AM-OR11-026</strain>
    </source>
</reference>
<sequence length="326" mass="36578">MAGRISNAADIMQANAYYLRCRDVDGTSVIITPTATGLGAHTRWIYPEHEANEEDAENDMDVDDEEDIAEDRIATPPPTMKQMPETPMAQHTFDAGSVIRTPVKKPQPLQRSPERIGFSGIDFWHNNSLGKRTVEQGPNGPCVRYVLERPVGSVTNLSQEQILEHEFQRNHATFLSQVEKLLGREEREKVTREMKQPLSAVDGPRGARAPGQVHFGMPQPTIIIEEEDVAVGLMEEKINAAFKRQVHPCTPRTSQMQPDTEKENAKHLGSITIEGKEWQVYKTLRPRKDGQPRIIRSSPASPKTRRARKSVAPIPSGRRPAFIDVK</sequence>
<evidence type="ECO:0000313" key="2">
    <source>
        <dbReference type="EMBL" id="OAX40455.1"/>
    </source>
</evidence>
<dbReference type="EMBL" id="KV448211">
    <property type="protein sequence ID" value="OAX40455.1"/>
    <property type="molecule type" value="Genomic_DNA"/>
</dbReference>
<feature type="region of interest" description="Disordered" evidence="1">
    <location>
        <begin position="283"/>
        <end position="326"/>
    </location>
</feature>
<proteinExistence type="predicted"/>
<dbReference type="AlphaFoldDB" id="A0A1B7N6H3"/>
<dbReference type="OrthoDB" id="2753420at2759"/>
<evidence type="ECO:0000256" key="1">
    <source>
        <dbReference type="SAM" id="MobiDB-lite"/>
    </source>
</evidence>
<protein>
    <submittedName>
        <fullName evidence="2">Uncharacterized protein</fullName>
    </submittedName>
</protein>
<organism evidence="2 3">
    <name type="scientific">Rhizopogon vinicolor AM-OR11-026</name>
    <dbReference type="NCBI Taxonomy" id="1314800"/>
    <lineage>
        <taxon>Eukaryota</taxon>
        <taxon>Fungi</taxon>
        <taxon>Dikarya</taxon>
        <taxon>Basidiomycota</taxon>
        <taxon>Agaricomycotina</taxon>
        <taxon>Agaricomycetes</taxon>
        <taxon>Agaricomycetidae</taxon>
        <taxon>Boletales</taxon>
        <taxon>Suillineae</taxon>
        <taxon>Rhizopogonaceae</taxon>
        <taxon>Rhizopogon</taxon>
    </lineage>
</organism>
<dbReference type="InParanoid" id="A0A1B7N6H3"/>
<keyword evidence="3" id="KW-1185">Reference proteome</keyword>
<dbReference type="Proteomes" id="UP000092154">
    <property type="component" value="Unassembled WGS sequence"/>
</dbReference>